<dbReference type="InterPro" id="IPR022385">
    <property type="entry name" value="Rhs_assc_core"/>
</dbReference>
<keyword evidence="4" id="KW-1185">Reference proteome</keyword>
<dbReference type="InterPro" id="IPR031325">
    <property type="entry name" value="RHS_repeat"/>
</dbReference>
<dbReference type="InterPro" id="IPR050708">
    <property type="entry name" value="T6SS_VgrG/RHS"/>
</dbReference>
<proteinExistence type="predicted"/>
<dbReference type="PANTHER" id="PTHR32305:SF15">
    <property type="entry name" value="PROTEIN RHSA-RELATED"/>
    <property type="match status" value="1"/>
</dbReference>
<dbReference type="InterPro" id="IPR018511">
    <property type="entry name" value="Hemolysin-typ_Ca-bd_CS"/>
</dbReference>
<accession>A0A8J7DP42</accession>
<protein>
    <recommendedName>
        <fullName evidence="2">Teneurin-like YD-shell domain-containing protein</fullName>
    </recommendedName>
</protein>
<dbReference type="Pfam" id="PF25023">
    <property type="entry name" value="TEN_YD-shell"/>
    <property type="match status" value="1"/>
</dbReference>
<feature type="non-terminal residue" evidence="3">
    <location>
        <position position="1048"/>
    </location>
</feature>
<organism evidence="3 4">
    <name type="scientific">Vasconcelosia minhoensis LEGE 07310</name>
    <dbReference type="NCBI Taxonomy" id="915328"/>
    <lineage>
        <taxon>Bacteria</taxon>
        <taxon>Bacillati</taxon>
        <taxon>Cyanobacteriota</taxon>
        <taxon>Cyanophyceae</taxon>
        <taxon>Nodosilineales</taxon>
        <taxon>Cymatolegaceae</taxon>
        <taxon>Vasconcelosia</taxon>
        <taxon>Vasconcelosia minhoensis</taxon>
    </lineage>
</organism>
<dbReference type="PANTHER" id="PTHR32305">
    <property type="match status" value="1"/>
</dbReference>
<dbReference type="PROSITE" id="PS00330">
    <property type="entry name" value="HEMOLYSIN_CALCIUM"/>
    <property type="match status" value="2"/>
</dbReference>
<dbReference type="Proteomes" id="UP000636505">
    <property type="component" value="Unassembled WGS sequence"/>
</dbReference>
<sequence length="1048" mass="113547">NLSGFTDARGNDILYGYDSRGNLTSITYEDGTQNKYLYDANGLLTKSVNRRGQEIAYEYNDQYQITKETDSDGSTVTYEYGKNSGVLTSIHDDRSGKITRIDYYQAKDRIAIKNSIGLVHTYSFDQLGRKTQISIQDGSNTYTTNYSYDRLGRLDQLTDGGGKLIVDYDYHSATGRLAKETNGNGTYTAYSYDLAGQLTSLVNSRADDTVNSRFDYTYDSLGRRTAVATLDGTWSYTYDLAGQLTGAVFASTNPDIPSQDLTYVYDAAGNRIQSIVNGVAENYSANNLNQYESAGTTTYSYDLDGNLVAKIQGDQTWAYSYNDSNRLVEVVDSDSNVTRYEYDAFGNRTATVYNGQRTEYLIDPFGYGDVLAEYDDSGNLVARYSHGIGLVSRTDASSDTAFYDFDGTGSTAGLTGTAGTNLNSYSYRPFGEDFYEIETIDNSFEFVGQWGVTEEANGLDFMRARFYDSDTGRFVASDPIGLQGRDTNFYRYVNNDPLSYIDPEGTIVVLTVGAVLSAAGGAAAGFGSNYASQNPVVGSMATGAGVFLFGAGTFLGAPPAFGIAGFWAGSTIANSAKAATPPPYANDASNGFDAGVGHARPPRVDPLILDLDGDGIELTALETSTTYFDIDGDGFRERTGWVQSDDGLLVLDRNGDGFINDISELFGNPTTSGFVELQAIDDDTNGFIDAADANFSKLQVWRDLDQDGRSDVNELYTLEELGIARISAVPTSTNVINAGNQIVGTTSFELADGTEQEMVEAWLSVSQLNSYYDHRSTFNEPVIFTEEILNLPNLRGYGNLPNLQVAMAKDGQLLTLVRTFTEQISQNSASAIESIQSILFRWAGVDGIDPASRGSNVNAQELGFLEQFVSRSFPQNLTINSAAGQTFSQTYAQLSSSLSARLIAQVADVPVSYNQLSDQLTFDGNTDAAVLQLEKALEQAVSSPSAQLNLEISVLKQFIGGREEWILGSESSEQLVGSTGADRLYGFSGNDILNAGLGNDILVGGTGNDTLYGGAGNDTYRFERGDGQDVIHDLYQNSSYGYIYDGGT</sequence>
<keyword evidence="1" id="KW-0677">Repeat</keyword>
<feature type="non-terminal residue" evidence="3">
    <location>
        <position position="1"/>
    </location>
</feature>
<evidence type="ECO:0000313" key="3">
    <source>
        <dbReference type="EMBL" id="MBE9080511.1"/>
    </source>
</evidence>
<gene>
    <name evidence="3" type="ORF">IQ241_25055</name>
</gene>
<dbReference type="Pfam" id="PF05593">
    <property type="entry name" value="RHS_repeat"/>
    <property type="match status" value="3"/>
</dbReference>
<dbReference type="InterPro" id="IPR006530">
    <property type="entry name" value="YD"/>
</dbReference>
<dbReference type="EMBL" id="JADEXG010000134">
    <property type="protein sequence ID" value="MBE9080511.1"/>
    <property type="molecule type" value="Genomic_DNA"/>
</dbReference>
<dbReference type="RefSeq" id="WP_322743798.1">
    <property type="nucleotide sequence ID" value="NZ_JADEXG010000134.1"/>
</dbReference>
<evidence type="ECO:0000259" key="2">
    <source>
        <dbReference type="Pfam" id="PF25023"/>
    </source>
</evidence>
<reference evidence="3" key="1">
    <citation type="submission" date="2020-10" db="EMBL/GenBank/DDBJ databases">
        <authorList>
            <person name="Castelo-Branco R."/>
            <person name="Eusebio N."/>
            <person name="Adriana R."/>
            <person name="Vieira A."/>
            <person name="Brugerolle De Fraissinette N."/>
            <person name="Rezende De Castro R."/>
            <person name="Schneider M.P."/>
            <person name="Vasconcelos V."/>
            <person name="Leao P.N."/>
        </authorList>
    </citation>
    <scope>NUCLEOTIDE SEQUENCE</scope>
    <source>
        <strain evidence="3">LEGE 07310</strain>
    </source>
</reference>
<feature type="domain" description="Teneurin-like YD-shell" evidence="2">
    <location>
        <begin position="234"/>
        <end position="497"/>
    </location>
</feature>
<dbReference type="NCBIfam" id="TIGR03696">
    <property type="entry name" value="Rhs_assc_core"/>
    <property type="match status" value="1"/>
</dbReference>
<dbReference type="SUPFAM" id="SSF51120">
    <property type="entry name" value="beta-Roll"/>
    <property type="match status" value="1"/>
</dbReference>
<dbReference type="Pfam" id="PF00353">
    <property type="entry name" value="HemolysinCabind"/>
    <property type="match status" value="1"/>
</dbReference>
<dbReference type="Gene3D" id="2.150.10.10">
    <property type="entry name" value="Serralysin-like metalloprotease, C-terminal"/>
    <property type="match status" value="1"/>
</dbReference>
<evidence type="ECO:0000313" key="4">
    <source>
        <dbReference type="Proteomes" id="UP000636505"/>
    </source>
</evidence>
<dbReference type="AlphaFoldDB" id="A0A8J7DP42"/>
<dbReference type="NCBIfam" id="TIGR01643">
    <property type="entry name" value="YD_repeat_2x"/>
    <property type="match status" value="4"/>
</dbReference>
<dbReference type="GO" id="GO:0005509">
    <property type="term" value="F:calcium ion binding"/>
    <property type="evidence" value="ECO:0007669"/>
    <property type="project" value="InterPro"/>
</dbReference>
<evidence type="ECO:0000256" key="1">
    <source>
        <dbReference type="ARBA" id="ARBA00022737"/>
    </source>
</evidence>
<comment type="caution">
    <text evidence="3">The sequence shown here is derived from an EMBL/GenBank/DDBJ whole genome shotgun (WGS) entry which is preliminary data.</text>
</comment>
<dbReference type="PRINTS" id="PR00313">
    <property type="entry name" value="CABNDNGRPT"/>
</dbReference>
<dbReference type="InterPro" id="IPR001343">
    <property type="entry name" value="Hemolysn_Ca-bd"/>
</dbReference>
<dbReference type="InterPro" id="IPR011049">
    <property type="entry name" value="Serralysin-like_metalloprot_C"/>
</dbReference>
<dbReference type="Gene3D" id="2.180.10.10">
    <property type="entry name" value="RHS repeat-associated core"/>
    <property type="match status" value="1"/>
</dbReference>
<name>A0A8J7DP42_9CYAN</name>
<dbReference type="InterPro" id="IPR056823">
    <property type="entry name" value="TEN-like_YD-shell"/>
</dbReference>